<evidence type="ECO:0000259" key="9">
    <source>
        <dbReference type="PROSITE" id="PS51186"/>
    </source>
</evidence>
<feature type="domain" description="N-acetyltransferase" evidence="9">
    <location>
        <begin position="350"/>
        <end position="525"/>
    </location>
</feature>
<feature type="transmembrane region" description="Helical" evidence="8">
    <location>
        <begin position="187"/>
        <end position="207"/>
    </location>
</feature>
<keyword evidence="6 8" id="KW-0472">Membrane</keyword>
<dbReference type="GO" id="GO:0016747">
    <property type="term" value="F:acyltransferase activity, transferring groups other than amino-acyl groups"/>
    <property type="evidence" value="ECO:0007669"/>
    <property type="project" value="InterPro"/>
</dbReference>
<comment type="subcellular location">
    <subcellularLocation>
        <location evidence="1">Cell membrane</location>
        <topology evidence="1">Multi-pass membrane protein</topology>
    </subcellularLocation>
</comment>
<keyword evidence="5 8" id="KW-1133">Transmembrane helix</keyword>
<name>A0A9D1D3M4_9ACTN</name>
<feature type="transmembrane region" description="Helical" evidence="8">
    <location>
        <begin position="132"/>
        <end position="151"/>
    </location>
</feature>
<dbReference type="SUPFAM" id="SSF103481">
    <property type="entry name" value="Multidrug resistance efflux transporter EmrE"/>
    <property type="match status" value="2"/>
</dbReference>
<feature type="transmembrane region" description="Helical" evidence="8">
    <location>
        <begin position="163"/>
        <end position="181"/>
    </location>
</feature>
<dbReference type="CDD" id="cd04301">
    <property type="entry name" value="NAT_SF"/>
    <property type="match status" value="1"/>
</dbReference>
<feature type="transmembrane region" description="Helical" evidence="8">
    <location>
        <begin position="250"/>
        <end position="269"/>
    </location>
</feature>
<reference evidence="10" key="2">
    <citation type="journal article" date="2021" name="PeerJ">
        <title>Extensive microbial diversity within the chicken gut microbiome revealed by metagenomics and culture.</title>
        <authorList>
            <person name="Gilroy R."/>
            <person name="Ravi A."/>
            <person name="Getino M."/>
            <person name="Pursley I."/>
            <person name="Horton D.L."/>
            <person name="Alikhan N.F."/>
            <person name="Baker D."/>
            <person name="Gharbi K."/>
            <person name="Hall N."/>
            <person name="Watson M."/>
            <person name="Adriaenssens E.M."/>
            <person name="Foster-Nyarko E."/>
            <person name="Jarju S."/>
            <person name="Secka A."/>
            <person name="Antonio M."/>
            <person name="Oren A."/>
            <person name="Chaudhuri R.R."/>
            <person name="La Ragione R."/>
            <person name="Hildebrand F."/>
            <person name="Pallen M.J."/>
        </authorList>
    </citation>
    <scope>NUCLEOTIDE SEQUENCE</scope>
    <source>
        <strain evidence="10">ChiGjej1B1-2707</strain>
    </source>
</reference>
<evidence type="ECO:0000256" key="5">
    <source>
        <dbReference type="ARBA" id="ARBA00022989"/>
    </source>
</evidence>
<sequence length="525" mass="56547">MAEVEKAVEEGADGLAASSESPASEKKSKQVEYPHLMRGILCAFIGACCWGFSGTCSSLMTSQYGIPVPWITCVRLPLAALLFFVIVIVKDYRTLLAVVRDGRSMMRIAGFGILGVLLTQVSYLSAIAYTNAGIGTVLERLGLIVIMFWTCFQMWRKPKLREIAGLVLALTGTALIATKGQLGGLQIPAEGLFFGVVSAFALAFYTLMPVKPLKKWGPILVTGLAMFMGGIVAIVIFQPWTIQVQVTPPVMFAMGGMVVVGTLGAYVFYLQGVTDAGPVRASLIGCMEPVSALVISALWLGTPVVPIDVAGIALILAMVPFVTEKQAAGAPRKEGDVPLFRGRASELGYLTSRKATKADLPSITDILNDGHAYLEELGVEQGNKKYPTFRQLKKAIDDGTCYVVESQAGEDVAVFSLTFDPESQYRAKHMISGAWLQTGQPYAILHWATVVGSARRRGVGSFILGEAEHLARTGGARSIVGDTFPENYPMRQAALQHGWSECGVLKVGTPVVEPDRQRIAFEKML</sequence>
<feature type="transmembrane region" description="Helical" evidence="8">
    <location>
        <begin position="66"/>
        <end position="88"/>
    </location>
</feature>
<dbReference type="InterPro" id="IPR000620">
    <property type="entry name" value="EamA_dom"/>
</dbReference>
<feature type="transmembrane region" description="Helical" evidence="8">
    <location>
        <begin position="36"/>
        <end position="60"/>
    </location>
</feature>
<evidence type="ECO:0000256" key="1">
    <source>
        <dbReference type="ARBA" id="ARBA00004651"/>
    </source>
</evidence>
<dbReference type="EMBL" id="DVGB01000089">
    <property type="protein sequence ID" value="HIR02043.1"/>
    <property type="molecule type" value="Genomic_DNA"/>
</dbReference>
<dbReference type="PANTHER" id="PTHR32322:SF18">
    <property type="entry name" value="S-ADENOSYLMETHIONINE_S-ADENOSYLHOMOCYSTEINE TRANSPORTER"/>
    <property type="match status" value="1"/>
</dbReference>
<feature type="transmembrane region" description="Helical" evidence="8">
    <location>
        <begin position="108"/>
        <end position="126"/>
    </location>
</feature>
<proteinExistence type="inferred from homology"/>
<evidence type="ECO:0000256" key="8">
    <source>
        <dbReference type="SAM" id="Phobius"/>
    </source>
</evidence>
<dbReference type="InterPro" id="IPR016181">
    <property type="entry name" value="Acyl_CoA_acyltransferase"/>
</dbReference>
<feature type="region of interest" description="Disordered" evidence="7">
    <location>
        <begin position="1"/>
        <end position="26"/>
    </location>
</feature>
<evidence type="ECO:0000256" key="7">
    <source>
        <dbReference type="SAM" id="MobiDB-lite"/>
    </source>
</evidence>
<feature type="transmembrane region" description="Helical" evidence="8">
    <location>
        <begin position="219"/>
        <end position="238"/>
    </location>
</feature>
<protein>
    <submittedName>
        <fullName evidence="10">EamA family transporter</fullName>
    </submittedName>
</protein>
<comment type="caution">
    <text evidence="10">The sequence shown here is derived from an EMBL/GenBank/DDBJ whole genome shotgun (WGS) entry which is preliminary data.</text>
</comment>
<keyword evidence="4 8" id="KW-0812">Transmembrane</keyword>
<dbReference type="AlphaFoldDB" id="A0A9D1D3M4"/>
<dbReference type="InterPro" id="IPR000182">
    <property type="entry name" value="GNAT_dom"/>
</dbReference>
<accession>A0A9D1D3M4</accession>
<gene>
    <name evidence="10" type="ORF">IAA69_07275</name>
</gene>
<dbReference type="Pfam" id="PF00892">
    <property type="entry name" value="EamA"/>
    <property type="match status" value="2"/>
</dbReference>
<evidence type="ECO:0000256" key="3">
    <source>
        <dbReference type="ARBA" id="ARBA00022475"/>
    </source>
</evidence>
<organism evidence="10 11">
    <name type="scientific">Candidatus Aveggerthella stercoripullorum</name>
    <dbReference type="NCBI Taxonomy" id="2840688"/>
    <lineage>
        <taxon>Bacteria</taxon>
        <taxon>Bacillati</taxon>
        <taxon>Actinomycetota</taxon>
        <taxon>Coriobacteriia</taxon>
        <taxon>Eggerthellales</taxon>
        <taxon>Eggerthellaceae</taxon>
        <taxon>Eggerthellaceae incertae sedis</taxon>
        <taxon>Candidatus Aveggerthella</taxon>
    </lineage>
</organism>
<comment type="similarity">
    <text evidence="2">Belongs to the EamA transporter family.</text>
</comment>
<dbReference type="Gene3D" id="3.40.630.30">
    <property type="match status" value="1"/>
</dbReference>
<evidence type="ECO:0000256" key="4">
    <source>
        <dbReference type="ARBA" id="ARBA00022692"/>
    </source>
</evidence>
<dbReference type="InterPro" id="IPR050638">
    <property type="entry name" value="AA-Vitamin_Transporters"/>
</dbReference>
<evidence type="ECO:0000313" key="11">
    <source>
        <dbReference type="Proteomes" id="UP000824261"/>
    </source>
</evidence>
<dbReference type="InterPro" id="IPR037185">
    <property type="entry name" value="EmrE-like"/>
</dbReference>
<evidence type="ECO:0000256" key="6">
    <source>
        <dbReference type="ARBA" id="ARBA00023136"/>
    </source>
</evidence>
<keyword evidence="3" id="KW-1003">Cell membrane</keyword>
<dbReference type="SUPFAM" id="SSF55729">
    <property type="entry name" value="Acyl-CoA N-acyltransferases (Nat)"/>
    <property type="match status" value="1"/>
</dbReference>
<dbReference type="PANTHER" id="PTHR32322">
    <property type="entry name" value="INNER MEMBRANE TRANSPORTER"/>
    <property type="match status" value="1"/>
</dbReference>
<dbReference type="Proteomes" id="UP000824261">
    <property type="component" value="Unassembled WGS sequence"/>
</dbReference>
<dbReference type="GO" id="GO:0005886">
    <property type="term" value="C:plasma membrane"/>
    <property type="evidence" value="ECO:0007669"/>
    <property type="project" value="UniProtKB-SubCell"/>
</dbReference>
<evidence type="ECO:0000313" key="10">
    <source>
        <dbReference type="EMBL" id="HIR02043.1"/>
    </source>
</evidence>
<dbReference type="PROSITE" id="PS51186">
    <property type="entry name" value="GNAT"/>
    <property type="match status" value="1"/>
</dbReference>
<reference evidence="10" key="1">
    <citation type="submission" date="2020-10" db="EMBL/GenBank/DDBJ databases">
        <authorList>
            <person name="Gilroy R."/>
        </authorList>
    </citation>
    <scope>NUCLEOTIDE SEQUENCE</scope>
    <source>
        <strain evidence="10">ChiGjej1B1-2707</strain>
    </source>
</reference>
<evidence type="ECO:0000256" key="2">
    <source>
        <dbReference type="ARBA" id="ARBA00007362"/>
    </source>
</evidence>